<feature type="region of interest" description="Disordered" evidence="6">
    <location>
        <begin position="327"/>
        <end position="355"/>
    </location>
</feature>
<evidence type="ECO:0000313" key="9">
    <source>
        <dbReference type="EMBL" id="KAF2676574.1"/>
    </source>
</evidence>
<reference evidence="9" key="1">
    <citation type="journal article" date="2020" name="Stud. Mycol.">
        <title>101 Dothideomycetes genomes: a test case for predicting lifestyles and emergence of pathogens.</title>
        <authorList>
            <person name="Haridas S."/>
            <person name="Albert R."/>
            <person name="Binder M."/>
            <person name="Bloem J."/>
            <person name="Labutti K."/>
            <person name="Salamov A."/>
            <person name="Andreopoulos B."/>
            <person name="Baker S."/>
            <person name="Barry K."/>
            <person name="Bills G."/>
            <person name="Bluhm B."/>
            <person name="Cannon C."/>
            <person name="Castanera R."/>
            <person name="Culley D."/>
            <person name="Daum C."/>
            <person name="Ezra D."/>
            <person name="Gonzalez J."/>
            <person name="Henrissat B."/>
            <person name="Kuo A."/>
            <person name="Liang C."/>
            <person name="Lipzen A."/>
            <person name="Lutzoni F."/>
            <person name="Magnuson J."/>
            <person name="Mondo S."/>
            <person name="Nolan M."/>
            <person name="Ohm R."/>
            <person name="Pangilinan J."/>
            <person name="Park H.-J."/>
            <person name="Ramirez L."/>
            <person name="Alfaro M."/>
            <person name="Sun H."/>
            <person name="Tritt A."/>
            <person name="Yoshinaga Y."/>
            <person name="Zwiers L.-H."/>
            <person name="Turgeon B."/>
            <person name="Goodwin S."/>
            <person name="Spatafora J."/>
            <person name="Crous P."/>
            <person name="Grigoriev I."/>
        </authorList>
    </citation>
    <scope>NUCLEOTIDE SEQUENCE</scope>
    <source>
        <strain evidence="9">CBS 122367</strain>
    </source>
</reference>
<keyword evidence="4 7" id="KW-0472">Membrane</keyword>
<organism evidence="9 10">
    <name type="scientific">Lentithecium fluviatile CBS 122367</name>
    <dbReference type="NCBI Taxonomy" id="1168545"/>
    <lineage>
        <taxon>Eukaryota</taxon>
        <taxon>Fungi</taxon>
        <taxon>Dikarya</taxon>
        <taxon>Ascomycota</taxon>
        <taxon>Pezizomycotina</taxon>
        <taxon>Dothideomycetes</taxon>
        <taxon>Pleosporomycetidae</taxon>
        <taxon>Pleosporales</taxon>
        <taxon>Massarineae</taxon>
        <taxon>Lentitheciaceae</taxon>
        <taxon>Lentithecium</taxon>
    </lineage>
</organism>
<dbReference type="InterPro" id="IPR049326">
    <property type="entry name" value="Rhodopsin_dom_fungi"/>
</dbReference>
<gene>
    <name evidence="9" type="ORF">K458DRAFT_437229</name>
</gene>
<dbReference type="PANTHER" id="PTHR33048">
    <property type="entry name" value="PTH11-LIKE INTEGRAL MEMBRANE PROTEIN (AFU_ORTHOLOGUE AFUA_5G11245)"/>
    <property type="match status" value="1"/>
</dbReference>
<feature type="transmembrane region" description="Helical" evidence="7">
    <location>
        <begin position="200"/>
        <end position="224"/>
    </location>
</feature>
<evidence type="ECO:0000256" key="3">
    <source>
        <dbReference type="ARBA" id="ARBA00022989"/>
    </source>
</evidence>
<comment type="subcellular location">
    <subcellularLocation>
        <location evidence="1">Membrane</location>
        <topology evidence="1">Multi-pass membrane protein</topology>
    </subcellularLocation>
</comment>
<keyword evidence="3 7" id="KW-1133">Transmembrane helix</keyword>
<keyword evidence="2 7" id="KW-0812">Transmembrane</keyword>
<evidence type="ECO:0000256" key="1">
    <source>
        <dbReference type="ARBA" id="ARBA00004141"/>
    </source>
</evidence>
<sequence>MAMTMDPTSPEYLAYLANLPAAPPPPGVLSNFDHPDTNADQGHIGMGICIALITIFMLLRIYVKSAITKMWGWDDVACILGYICIVAHDIVAFTIMGPGKWLGLHQYDIRAMSITKSYIVRVLVTLNLYAGGAFFVKLSLFLLYLRLFKPNALTRWLVYIGIAACGIMYSVSIILNTVLVVPSKNEGDSTLAWTTKAQKFAGPSLSLAIAQGAFGSVSDIYLLVVPVQSVFNLHMPTSRKLGVSAIFMTGLVAIGCSLGSLVYRVKLLQTTDDMWISLIVYTFSSAEISAGIICACMPICASLFKLKDMRMPSSMRYFRSWRASRKSASEGTDPKGSKGSSKKSKGFPSNSSEHLYISKETALSVRSGPPSSEYVSHTDYIELERGVNFK</sequence>
<keyword evidence="10" id="KW-1185">Reference proteome</keyword>
<feature type="transmembrane region" description="Helical" evidence="7">
    <location>
        <begin position="118"/>
        <end position="144"/>
    </location>
</feature>
<accession>A0A6G1IEC0</accession>
<evidence type="ECO:0000256" key="7">
    <source>
        <dbReference type="SAM" id="Phobius"/>
    </source>
</evidence>
<evidence type="ECO:0000259" key="8">
    <source>
        <dbReference type="Pfam" id="PF20684"/>
    </source>
</evidence>
<protein>
    <recommendedName>
        <fullName evidence="8">Rhodopsin domain-containing protein</fullName>
    </recommendedName>
</protein>
<evidence type="ECO:0000256" key="2">
    <source>
        <dbReference type="ARBA" id="ARBA00022692"/>
    </source>
</evidence>
<dbReference type="OrthoDB" id="444631at2759"/>
<dbReference type="InterPro" id="IPR052337">
    <property type="entry name" value="SAT4-like"/>
</dbReference>
<evidence type="ECO:0000256" key="6">
    <source>
        <dbReference type="SAM" id="MobiDB-lite"/>
    </source>
</evidence>
<feature type="transmembrane region" description="Helical" evidence="7">
    <location>
        <begin position="44"/>
        <end position="63"/>
    </location>
</feature>
<dbReference type="AlphaFoldDB" id="A0A6G1IEC0"/>
<evidence type="ECO:0000256" key="4">
    <source>
        <dbReference type="ARBA" id="ARBA00023136"/>
    </source>
</evidence>
<dbReference type="PANTHER" id="PTHR33048:SF158">
    <property type="entry name" value="MEMBRANE PROTEIN PTH11-LIKE, PUTATIVE-RELATED"/>
    <property type="match status" value="1"/>
</dbReference>
<feature type="transmembrane region" description="Helical" evidence="7">
    <location>
        <begin position="156"/>
        <end position="180"/>
    </location>
</feature>
<evidence type="ECO:0000313" key="10">
    <source>
        <dbReference type="Proteomes" id="UP000799291"/>
    </source>
</evidence>
<feature type="domain" description="Rhodopsin" evidence="8">
    <location>
        <begin position="59"/>
        <end position="305"/>
    </location>
</feature>
<dbReference type="Pfam" id="PF20684">
    <property type="entry name" value="Fung_rhodopsin"/>
    <property type="match status" value="1"/>
</dbReference>
<feature type="transmembrane region" description="Helical" evidence="7">
    <location>
        <begin position="245"/>
        <end position="263"/>
    </location>
</feature>
<dbReference type="Proteomes" id="UP000799291">
    <property type="component" value="Unassembled WGS sequence"/>
</dbReference>
<name>A0A6G1IEC0_9PLEO</name>
<dbReference type="GO" id="GO:0016020">
    <property type="term" value="C:membrane"/>
    <property type="evidence" value="ECO:0007669"/>
    <property type="project" value="UniProtKB-SubCell"/>
</dbReference>
<feature type="transmembrane region" description="Helical" evidence="7">
    <location>
        <begin position="75"/>
        <end position="98"/>
    </location>
</feature>
<evidence type="ECO:0000256" key="5">
    <source>
        <dbReference type="ARBA" id="ARBA00038359"/>
    </source>
</evidence>
<feature type="transmembrane region" description="Helical" evidence="7">
    <location>
        <begin position="275"/>
        <end position="306"/>
    </location>
</feature>
<dbReference type="EMBL" id="MU005633">
    <property type="protein sequence ID" value="KAF2676574.1"/>
    <property type="molecule type" value="Genomic_DNA"/>
</dbReference>
<proteinExistence type="inferred from homology"/>
<comment type="similarity">
    <text evidence="5">Belongs to the SAT4 family.</text>
</comment>